<name>A0ABQ4XD08_9ASTR</name>
<evidence type="ECO:0000256" key="1">
    <source>
        <dbReference type="SAM" id="MobiDB-lite"/>
    </source>
</evidence>
<dbReference type="PANTHER" id="PTHR10775">
    <property type="entry name" value="OS08G0208400 PROTEIN"/>
    <property type="match status" value="1"/>
</dbReference>
<dbReference type="Proteomes" id="UP001151760">
    <property type="component" value="Unassembled WGS sequence"/>
</dbReference>
<accession>A0ABQ4XD08</accession>
<dbReference type="InterPro" id="IPR025452">
    <property type="entry name" value="DUF4218"/>
</dbReference>
<organism evidence="4 5">
    <name type="scientific">Tanacetum coccineum</name>
    <dbReference type="NCBI Taxonomy" id="301880"/>
    <lineage>
        <taxon>Eukaryota</taxon>
        <taxon>Viridiplantae</taxon>
        <taxon>Streptophyta</taxon>
        <taxon>Embryophyta</taxon>
        <taxon>Tracheophyta</taxon>
        <taxon>Spermatophyta</taxon>
        <taxon>Magnoliopsida</taxon>
        <taxon>eudicotyledons</taxon>
        <taxon>Gunneridae</taxon>
        <taxon>Pentapetalae</taxon>
        <taxon>asterids</taxon>
        <taxon>campanulids</taxon>
        <taxon>Asterales</taxon>
        <taxon>Asteraceae</taxon>
        <taxon>Asteroideae</taxon>
        <taxon>Anthemideae</taxon>
        <taxon>Anthemidinae</taxon>
        <taxon>Tanacetum</taxon>
    </lineage>
</organism>
<comment type="caution">
    <text evidence="4">The sequence shown here is derived from an EMBL/GenBank/DDBJ whole genome shotgun (WGS) entry which is preliminary data.</text>
</comment>
<feature type="compositionally biased region" description="Low complexity" evidence="1">
    <location>
        <begin position="18"/>
        <end position="31"/>
    </location>
</feature>
<dbReference type="Pfam" id="PF13952">
    <property type="entry name" value="DUF4216"/>
    <property type="match status" value="1"/>
</dbReference>
<dbReference type="InterPro" id="IPR004242">
    <property type="entry name" value="Transposase_21"/>
</dbReference>
<feature type="domain" description="DUF4218" evidence="3">
    <location>
        <begin position="639"/>
        <end position="676"/>
    </location>
</feature>
<dbReference type="Pfam" id="PF02992">
    <property type="entry name" value="Transposase_21"/>
    <property type="match status" value="1"/>
</dbReference>
<evidence type="ECO:0000313" key="4">
    <source>
        <dbReference type="EMBL" id="GJS62682.1"/>
    </source>
</evidence>
<sequence length="1087" mass="124361">MDAFFEDISANNVPTPPTQTTGPQPAQTTGPNNEFEELLSRSTQKLYPGCDMTTLEFTTEISHIKALHKITDAGFNKILALLQKACSPSKGYNFPSSYYEIKKTYKKIGLGYESIHACINDCFLFWGSEDNLKMPNCPICKASRWKDPKKTKGKKVANKVVRYFPLTPRLQRMFNTKHIAKWMTWHATGQSKENGKMNHPCDGRAWKYFDMMKPEFSGDPRNVRLGLAADGFNPFGMMSQNYSMWPVILTTYNTPPWMCMKETSLMLTMLIPGPRSPAKDIDVYLQPLIKELQELWKGVWTKDAATGTHFQMKAAVLWTINDFPARSSLSGWSGQGYYACPTCNEDTPSLAVKNKIVYVGYRRFLRTQHPLRSKFKEFYGFPEPKPKPRKFTEMDIQLQISKVFKRFPGKHPDIAKKNPKPNRQIELNWSKRSIFWDLEYWPFLLLKNNLDVMHIEKNALEALLNTLLQNDKSKDTLKARQDLETLRVRKELWLVKKPNGKFEKPHPKYSFTAENRKRFCKFIKGVRLPDGFGSNFKQKVTADDNNITGMKSHDCHIMMHRLLPYGVQRYLPKNIAAPIIELCLFFKQLCARTLMQQDMAKAKKQSISIMIELEKIFPPAFFDIMIHVAIHLPDEAILAKPEGSIAEGYVAEEALTFCSRYLKDDVETRFNRPGRNDDGLPEQTDKFQVFRSVCKPTGRMKETRLTTDVMQAVVWFVLNNSPEVDADILAYREFVKKKVEERLVRRVILCGMWEPTSAILPDPAYIVNGVKFVVHERDILHTTQCSGVSTPGLDGEMYYGQLEEILKLTYIGHHKGIHHILTDREFHKNNQYILATQATQVFYLQDLARQPRGWKVVEHVYHRDVAPGEERRECLDDDEVIPQYNVVMACVALGFTRWGNPGGSPPRRPTAPSGQCSMLRLETGNASLRKAFRENNKQPLQLGFDYADLGTFHPLGNFASMLNSFLWGENRSGLFPLLASYFNLAEWYNNQDKVVVGSNVYTVGERSEKGHYEASLRRGGRGTQGKKTGGILKHRTKSAEIHSQQQEQEKELYRKQAEEAQGGIGLNLASLQAGRGGPTALTMAYKY</sequence>
<feature type="domain" description="DUF4216" evidence="2">
    <location>
        <begin position="816"/>
        <end position="857"/>
    </location>
</feature>
<evidence type="ECO:0000259" key="3">
    <source>
        <dbReference type="Pfam" id="PF13960"/>
    </source>
</evidence>
<evidence type="ECO:0008006" key="6">
    <source>
        <dbReference type="Google" id="ProtNLM"/>
    </source>
</evidence>
<evidence type="ECO:0000313" key="5">
    <source>
        <dbReference type="Proteomes" id="UP001151760"/>
    </source>
</evidence>
<feature type="region of interest" description="Disordered" evidence="1">
    <location>
        <begin position="6"/>
        <end position="32"/>
    </location>
</feature>
<dbReference type="EMBL" id="BQNB010009377">
    <property type="protein sequence ID" value="GJS62682.1"/>
    <property type="molecule type" value="Genomic_DNA"/>
</dbReference>
<keyword evidence="5" id="KW-1185">Reference proteome</keyword>
<reference evidence="4" key="2">
    <citation type="submission" date="2022-01" db="EMBL/GenBank/DDBJ databases">
        <authorList>
            <person name="Yamashiro T."/>
            <person name="Shiraishi A."/>
            <person name="Satake H."/>
            <person name="Nakayama K."/>
        </authorList>
    </citation>
    <scope>NUCLEOTIDE SEQUENCE</scope>
</reference>
<protein>
    <recommendedName>
        <fullName evidence="6">DUF4218 domain-containing protein</fullName>
    </recommendedName>
</protein>
<reference evidence="4" key="1">
    <citation type="journal article" date="2022" name="Int. J. Mol. Sci.">
        <title>Draft Genome of Tanacetum Coccineum: Genomic Comparison of Closely Related Tanacetum-Family Plants.</title>
        <authorList>
            <person name="Yamashiro T."/>
            <person name="Shiraishi A."/>
            <person name="Nakayama K."/>
            <person name="Satake H."/>
        </authorList>
    </citation>
    <scope>NUCLEOTIDE SEQUENCE</scope>
</reference>
<dbReference type="InterPro" id="IPR025312">
    <property type="entry name" value="DUF4216"/>
</dbReference>
<evidence type="ECO:0000259" key="2">
    <source>
        <dbReference type="Pfam" id="PF13952"/>
    </source>
</evidence>
<gene>
    <name evidence="4" type="ORF">Tco_0657466</name>
</gene>
<dbReference type="PANTHER" id="PTHR10775:SF185">
    <property type="entry name" value="OS08G0208400 PROTEIN"/>
    <property type="match status" value="1"/>
</dbReference>
<dbReference type="Pfam" id="PF13960">
    <property type="entry name" value="DUF4218"/>
    <property type="match status" value="1"/>
</dbReference>
<proteinExistence type="predicted"/>